<proteinExistence type="predicted"/>
<reference evidence="2" key="1">
    <citation type="journal article" date="2014" name="Int. J. Syst. Evol. Microbiol.">
        <title>Complete genome sequence of Corynebacterium casei LMG S-19264T (=DSM 44701T), isolated from a smear-ripened cheese.</title>
        <authorList>
            <consortium name="US DOE Joint Genome Institute (JGI-PGF)"/>
            <person name="Walter F."/>
            <person name="Albersmeier A."/>
            <person name="Kalinowski J."/>
            <person name="Ruckert C."/>
        </authorList>
    </citation>
    <scope>NUCLEOTIDE SEQUENCE</scope>
    <source>
        <strain evidence="2">JCM 13583</strain>
    </source>
</reference>
<dbReference type="Pfam" id="PF14518">
    <property type="entry name" value="Haem_oxygenas_2"/>
    <property type="match status" value="1"/>
</dbReference>
<dbReference type="InterPro" id="IPR039068">
    <property type="entry name" value="PqqC-like"/>
</dbReference>
<gene>
    <name evidence="2" type="ORF">GCM10007108_15520</name>
</gene>
<protein>
    <submittedName>
        <fullName evidence="2">Uncharacterized protein</fullName>
    </submittedName>
</protein>
<evidence type="ECO:0000256" key="1">
    <source>
        <dbReference type="ARBA" id="ARBA00023002"/>
    </source>
</evidence>
<evidence type="ECO:0000313" key="2">
    <source>
        <dbReference type="EMBL" id="GGM78261.1"/>
    </source>
</evidence>
<organism evidence="2 3">
    <name type="scientific">Thermogymnomonas acidicola</name>
    <dbReference type="NCBI Taxonomy" id="399579"/>
    <lineage>
        <taxon>Archaea</taxon>
        <taxon>Methanobacteriati</taxon>
        <taxon>Thermoplasmatota</taxon>
        <taxon>Thermoplasmata</taxon>
        <taxon>Thermoplasmatales</taxon>
        <taxon>Thermogymnomonas</taxon>
    </lineage>
</organism>
<keyword evidence="1" id="KW-0560">Oxidoreductase</keyword>
<dbReference type="PANTHER" id="PTHR40279:SF3">
    <property type="entry name" value="4-AMINOBENZOATE SYNTHASE"/>
    <property type="match status" value="1"/>
</dbReference>
<dbReference type="SUPFAM" id="SSF48613">
    <property type="entry name" value="Heme oxygenase-like"/>
    <property type="match status" value="1"/>
</dbReference>
<evidence type="ECO:0000313" key="3">
    <source>
        <dbReference type="Proteomes" id="UP000632195"/>
    </source>
</evidence>
<reference evidence="2" key="2">
    <citation type="submission" date="2022-09" db="EMBL/GenBank/DDBJ databases">
        <authorList>
            <person name="Sun Q."/>
            <person name="Ohkuma M."/>
        </authorList>
    </citation>
    <scope>NUCLEOTIDE SEQUENCE</scope>
    <source>
        <strain evidence="2">JCM 13583</strain>
    </source>
</reference>
<dbReference type="PANTHER" id="PTHR40279">
    <property type="entry name" value="PQQC-LIKE PROTEIN"/>
    <property type="match status" value="1"/>
</dbReference>
<accession>A0AA37BTA7</accession>
<dbReference type="SMART" id="SM01236">
    <property type="entry name" value="Haem_oxygenase_2"/>
    <property type="match status" value="1"/>
</dbReference>
<dbReference type="EMBL" id="BMNY01000003">
    <property type="protein sequence ID" value="GGM78261.1"/>
    <property type="molecule type" value="Genomic_DNA"/>
</dbReference>
<dbReference type="AlphaFoldDB" id="A0AA37BTA7"/>
<keyword evidence="3" id="KW-1185">Reference proteome</keyword>
<dbReference type="GO" id="GO:0016491">
    <property type="term" value="F:oxidoreductase activity"/>
    <property type="evidence" value="ECO:0007669"/>
    <property type="project" value="UniProtKB-KW"/>
</dbReference>
<dbReference type="Proteomes" id="UP000632195">
    <property type="component" value="Unassembled WGS sequence"/>
</dbReference>
<dbReference type="InterPro" id="IPR016084">
    <property type="entry name" value="Haem_Oase-like_multi-hlx"/>
</dbReference>
<name>A0AA37BTA7_9ARCH</name>
<sequence>MEKQVSGFYGEMYSFVKKHAATDNDFINRFAEGRVSESEFLRFAVEFYHFTREWPAILSTLLVNTPDENDAASLTTILVSELGDTDPWKRHELLYRKFLRSIGLEPRELVGQRKLPTTQAWLDGMRNYFSGDHFEALGAEFGLENMAIPMWDKLLPGLRKWKERGGRYANMDIEYFTFHRELEEHHEEAMENVLGQHVNDPVARAKFRAGADGILKLEEAFWLGLADRK</sequence>
<dbReference type="Gene3D" id="1.20.910.10">
    <property type="entry name" value="Heme oxygenase-like"/>
    <property type="match status" value="1"/>
</dbReference>
<dbReference type="RefSeq" id="WP_188681684.1">
    <property type="nucleotide sequence ID" value="NZ_BMNY01000003.1"/>
</dbReference>
<comment type="caution">
    <text evidence="2">The sequence shown here is derived from an EMBL/GenBank/DDBJ whole genome shotgun (WGS) entry which is preliminary data.</text>
</comment>